<dbReference type="RefSeq" id="WP_055123303.1">
    <property type="nucleotide sequence ID" value="NZ_LKST01000004.1"/>
</dbReference>
<evidence type="ECO:0000256" key="3">
    <source>
        <dbReference type="ARBA" id="ARBA00030771"/>
    </source>
</evidence>
<dbReference type="STRING" id="1544416.Cocul_02252"/>
<dbReference type="EMBL" id="LKST01000004">
    <property type="protein sequence ID" value="KQB83278.1"/>
    <property type="molecule type" value="Genomic_DNA"/>
</dbReference>
<accession>A0A0Q0Z270</accession>
<dbReference type="Gene3D" id="3.40.50.11710">
    <property type="entry name" value="Cyclodipeptide synthase"/>
    <property type="match status" value="1"/>
</dbReference>
<reference evidence="4 5" key="1">
    <citation type="submission" date="2015-10" db="EMBL/GenBank/DDBJ databases">
        <title>Corynebacteirum lowii and Corynebacterium oculi species nova, derived from human clinical disease and and emended description of Corynebacterium mastiditis.</title>
        <authorList>
            <person name="Bernard K."/>
            <person name="Pacheco A.L."/>
            <person name="Mcdougall C."/>
            <person name="Burtx T."/>
            <person name="Weibe D."/>
            <person name="Tyler S."/>
            <person name="Olson A.B."/>
            <person name="Cnockaert M."/>
            <person name="Eguchi H."/>
            <person name="Kuwahara T."/>
            <person name="Nakayama-Imaohji H."/>
            <person name="Boudewijins M."/>
            <person name="Van Hoecke F."/>
            <person name="Bernier A.-M."/>
            <person name="Vandamme P."/>
        </authorList>
    </citation>
    <scope>NUCLEOTIDE SEQUENCE [LARGE SCALE GENOMIC DNA]</scope>
    <source>
        <strain evidence="4 5">NML 130210</strain>
    </source>
</reference>
<gene>
    <name evidence="4" type="ORF">Cocul_02252</name>
</gene>
<keyword evidence="5" id="KW-1185">Reference proteome</keyword>
<keyword evidence="2 4" id="KW-0808">Transferase</keyword>
<organism evidence="4 5">
    <name type="scientific">Corynebacterium oculi</name>
    <dbReference type="NCBI Taxonomy" id="1544416"/>
    <lineage>
        <taxon>Bacteria</taxon>
        <taxon>Bacillati</taxon>
        <taxon>Actinomycetota</taxon>
        <taxon>Actinomycetes</taxon>
        <taxon>Mycobacteriales</taxon>
        <taxon>Corynebacteriaceae</taxon>
        <taxon>Corynebacterium</taxon>
    </lineage>
</organism>
<evidence type="ECO:0000256" key="2">
    <source>
        <dbReference type="ARBA" id="ARBA00022679"/>
    </source>
</evidence>
<dbReference type="InterPro" id="IPR030903">
    <property type="entry name" value="CDPS"/>
</dbReference>
<sequence length="216" mass="24263">MEYPNTDHLIIGMSPFNPRFSTDWLANALRWGSSRFRTVDVLHPGTAAASLLTATGTPAGRALRKARQQCNRDLRTIAEASARAGVTLGRNTPVLISDYLTDTGYTRLRERVITEYDRNPRFRNVCRDMSAKAAQSRLRAKGSSLSPNIDTAVTYIFDEIPAYTHSAQLFRYPSAALSYPKPWPVGDFLQSHPTSLRLDPHSHFFVLDFSLETHHV</sequence>
<evidence type="ECO:0000313" key="5">
    <source>
        <dbReference type="Proteomes" id="UP000050517"/>
    </source>
</evidence>
<dbReference type="Proteomes" id="UP000050517">
    <property type="component" value="Unassembled WGS sequence"/>
</dbReference>
<dbReference type="GO" id="GO:0016755">
    <property type="term" value="F:aminoacyltransferase activity"/>
    <property type="evidence" value="ECO:0007669"/>
    <property type="project" value="InterPro"/>
</dbReference>
<dbReference type="NCBIfam" id="TIGR04539">
    <property type="entry name" value="tRNA_cyclodipep"/>
    <property type="match status" value="1"/>
</dbReference>
<protein>
    <recommendedName>
        <fullName evidence="3">Cyclodipeptide synthase</fullName>
    </recommendedName>
</protein>
<dbReference type="Pfam" id="PF16715">
    <property type="entry name" value="CDPS"/>
    <property type="match status" value="1"/>
</dbReference>
<dbReference type="OrthoDB" id="2895472at2"/>
<evidence type="ECO:0000313" key="4">
    <source>
        <dbReference type="EMBL" id="KQB83278.1"/>
    </source>
</evidence>
<evidence type="ECO:0000256" key="1">
    <source>
        <dbReference type="ARBA" id="ARBA00006034"/>
    </source>
</evidence>
<keyword evidence="4" id="KW-0012">Acyltransferase</keyword>
<comment type="caution">
    <text evidence="4">The sequence shown here is derived from an EMBL/GenBank/DDBJ whole genome shotgun (WGS) entry which is preliminary data.</text>
</comment>
<dbReference type="PATRIC" id="fig|1544416.3.peg.2251"/>
<comment type="similarity">
    <text evidence="1">Belongs to the CDPS family.</text>
</comment>
<name>A0A0Q0Z270_9CORY</name>
<dbReference type="InterPro" id="IPR038622">
    <property type="entry name" value="CDPS_sf"/>
</dbReference>
<proteinExistence type="inferred from homology"/>
<dbReference type="AlphaFoldDB" id="A0A0Q0Z270"/>